<protein>
    <submittedName>
        <fullName evidence="1">Uncharacterized protein</fullName>
    </submittedName>
</protein>
<dbReference type="AlphaFoldDB" id="A0A2N5CG17"/>
<dbReference type="Proteomes" id="UP000234341">
    <property type="component" value="Unassembled WGS sequence"/>
</dbReference>
<name>A0A2N5CG17_9BURK</name>
<sequence length="69" mass="7202">MGLAVTGAAMLGGCAVYPTPYGPEVGPAPVAVAPAPVYVSPPAVVVRPSYGYYGGGYYGGYYGRRYRHW</sequence>
<comment type="caution">
    <text evidence="1">The sequence shown here is derived from an EMBL/GenBank/DDBJ whole genome shotgun (WGS) entry which is preliminary data.</text>
</comment>
<organism evidence="1 2">
    <name type="scientific">Cupriavidus pauculus</name>
    <dbReference type="NCBI Taxonomy" id="82633"/>
    <lineage>
        <taxon>Bacteria</taxon>
        <taxon>Pseudomonadati</taxon>
        <taxon>Pseudomonadota</taxon>
        <taxon>Betaproteobacteria</taxon>
        <taxon>Burkholderiales</taxon>
        <taxon>Burkholderiaceae</taxon>
        <taxon>Cupriavidus</taxon>
    </lineage>
</organism>
<reference evidence="1 2" key="1">
    <citation type="submission" date="2017-12" db="EMBL/GenBank/DDBJ databases">
        <title>Genome sequence of the active heterotrophic nitrifier-denitrifier, Cupriavidus pauculus UM1.</title>
        <authorList>
            <person name="Putonti C."/>
            <person name="Castignetti D."/>
        </authorList>
    </citation>
    <scope>NUCLEOTIDE SEQUENCE [LARGE SCALE GENOMIC DNA]</scope>
    <source>
        <strain evidence="1 2">UM1</strain>
    </source>
</reference>
<gene>
    <name evidence="1" type="ORF">CYJ10_05655</name>
</gene>
<accession>A0A2N5CG17</accession>
<evidence type="ECO:0000313" key="1">
    <source>
        <dbReference type="EMBL" id="PLQ01180.1"/>
    </source>
</evidence>
<dbReference type="EMBL" id="PJRP01000002">
    <property type="protein sequence ID" value="PLQ01180.1"/>
    <property type="molecule type" value="Genomic_DNA"/>
</dbReference>
<proteinExistence type="predicted"/>
<evidence type="ECO:0000313" key="2">
    <source>
        <dbReference type="Proteomes" id="UP000234341"/>
    </source>
</evidence>
<dbReference type="STRING" id="82633.GCA_000974605_05947"/>